<dbReference type="Pfam" id="PF13619">
    <property type="entry name" value="KTSC"/>
    <property type="match status" value="1"/>
</dbReference>
<dbReference type="EMBL" id="JAAMPU010000101">
    <property type="protein sequence ID" value="NMH27600.1"/>
    <property type="molecule type" value="Genomic_DNA"/>
</dbReference>
<name>A0A972JH61_9FLAO</name>
<dbReference type="InterPro" id="IPR025309">
    <property type="entry name" value="KTSC_dom"/>
</dbReference>
<reference evidence="2" key="1">
    <citation type="submission" date="2020-02" db="EMBL/GenBank/DDBJ databases">
        <title>Flavobacterium sp. genome.</title>
        <authorList>
            <person name="Jung H.S."/>
            <person name="Baek J.H."/>
            <person name="Jeon C.O."/>
        </authorList>
    </citation>
    <scope>NUCLEOTIDE SEQUENCE</scope>
    <source>
        <strain evidence="2">SE-s28</strain>
    </source>
</reference>
<dbReference type="Gene3D" id="1.10.287.110">
    <property type="entry name" value="DnaJ domain"/>
    <property type="match status" value="1"/>
</dbReference>
<feature type="domain" description="J" evidence="1">
    <location>
        <begin position="8"/>
        <end position="82"/>
    </location>
</feature>
<accession>A0A972JH61</accession>
<gene>
    <name evidence="2" type="ORF">G6047_06120</name>
</gene>
<dbReference type="PRINTS" id="PR00625">
    <property type="entry name" value="JDOMAIN"/>
</dbReference>
<evidence type="ECO:0000259" key="1">
    <source>
        <dbReference type="PROSITE" id="PS50076"/>
    </source>
</evidence>
<dbReference type="RefSeq" id="WP_169526597.1">
    <property type="nucleotide sequence ID" value="NZ_JAAMPU010000101.1"/>
</dbReference>
<dbReference type="SUPFAM" id="SSF46565">
    <property type="entry name" value="Chaperone J-domain"/>
    <property type="match status" value="1"/>
</dbReference>
<dbReference type="InterPro" id="IPR036869">
    <property type="entry name" value="J_dom_sf"/>
</dbReference>
<dbReference type="SMART" id="SM00271">
    <property type="entry name" value="DnaJ"/>
    <property type="match status" value="1"/>
</dbReference>
<sequence length="150" mass="17198">MNTKKIGEYRTLLGVTKEATLKELKTIYRNSMKDIHPDTIADADERHAAEEKSKSIIEAYHFLVSINPETTAKNKEEYVKTTSTCAILDFYMENQALYISFADGSNYEYFGVPKVIYQKMINADSPARFARRHIYGTYLYRSASKIVSAE</sequence>
<dbReference type="Proteomes" id="UP000712080">
    <property type="component" value="Unassembled WGS sequence"/>
</dbReference>
<proteinExistence type="predicted"/>
<dbReference type="Pfam" id="PF00226">
    <property type="entry name" value="DnaJ"/>
    <property type="match status" value="1"/>
</dbReference>
<evidence type="ECO:0000313" key="2">
    <source>
        <dbReference type="EMBL" id="NMH27600.1"/>
    </source>
</evidence>
<dbReference type="CDD" id="cd06257">
    <property type="entry name" value="DnaJ"/>
    <property type="match status" value="1"/>
</dbReference>
<keyword evidence="3" id="KW-1185">Reference proteome</keyword>
<comment type="caution">
    <text evidence="2">The sequence shown here is derived from an EMBL/GenBank/DDBJ whole genome shotgun (WGS) entry which is preliminary data.</text>
</comment>
<organism evidence="2 3">
    <name type="scientific">Flavobacterium silvaticum</name>
    <dbReference type="NCBI Taxonomy" id="1852020"/>
    <lineage>
        <taxon>Bacteria</taxon>
        <taxon>Pseudomonadati</taxon>
        <taxon>Bacteroidota</taxon>
        <taxon>Flavobacteriia</taxon>
        <taxon>Flavobacteriales</taxon>
        <taxon>Flavobacteriaceae</taxon>
        <taxon>Flavobacterium</taxon>
    </lineage>
</organism>
<dbReference type="AlphaFoldDB" id="A0A972JH61"/>
<dbReference type="InterPro" id="IPR001623">
    <property type="entry name" value="DnaJ_domain"/>
</dbReference>
<dbReference type="PROSITE" id="PS50076">
    <property type="entry name" value="DNAJ_2"/>
    <property type="match status" value="1"/>
</dbReference>
<evidence type="ECO:0000313" key="3">
    <source>
        <dbReference type="Proteomes" id="UP000712080"/>
    </source>
</evidence>
<protein>
    <submittedName>
        <fullName evidence="2">KTSC domain-containing protein</fullName>
    </submittedName>
</protein>